<evidence type="ECO:0000259" key="1">
    <source>
        <dbReference type="Pfam" id="PF05699"/>
    </source>
</evidence>
<evidence type="ECO:0000259" key="2">
    <source>
        <dbReference type="Pfam" id="PF14291"/>
    </source>
</evidence>
<evidence type="ECO:0008006" key="5">
    <source>
        <dbReference type="Google" id="ProtNLM"/>
    </source>
</evidence>
<dbReference type="InterPro" id="IPR025398">
    <property type="entry name" value="DUF4371"/>
</dbReference>
<organism evidence="3 4">
    <name type="scientific">Zophobas morio</name>
    <dbReference type="NCBI Taxonomy" id="2755281"/>
    <lineage>
        <taxon>Eukaryota</taxon>
        <taxon>Metazoa</taxon>
        <taxon>Ecdysozoa</taxon>
        <taxon>Arthropoda</taxon>
        <taxon>Hexapoda</taxon>
        <taxon>Insecta</taxon>
        <taxon>Pterygota</taxon>
        <taxon>Neoptera</taxon>
        <taxon>Endopterygota</taxon>
        <taxon>Coleoptera</taxon>
        <taxon>Polyphaga</taxon>
        <taxon>Cucujiformia</taxon>
        <taxon>Tenebrionidae</taxon>
        <taxon>Zophobas</taxon>
    </lineage>
</organism>
<feature type="domain" description="DUF4371" evidence="2">
    <location>
        <begin position="56"/>
        <end position="146"/>
    </location>
</feature>
<accession>A0AA38M7J2</accession>
<comment type="caution">
    <text evidence="3">The sequence shown here is derived from an EMBL/GenBank/DDBJ whole genome shotgun (WGS) entry which is preliminary data.</text>
</comment>
<dbReference type="PANTHER" id="PTHR37162:SF1">
    <property type="entry name" value="BED-TYPE DOMAIN-CONTAINING PROTEIN"/>
    <property type="match status" value="1"/>
</dbReference>
<keyword evidence="4" id="KW-1185">Reference proteome</keyword>
<protein>
    <recommendedName>
        <fullName evidence="5">HAT C-terminal dimerisation domain-containing protein</fullName>
    </recommendedName>
</protein>
<evidence type="ECO:0000313" key="3">
    <source>
        <dbReference type="EMBL" id="KAJ3646043.1"/>
    </source>
</evidence>
<dbReference type="InterPro" id="IPR012337">
    <property type="entry name" value="RNaseH-like_sf"/>
</dbReference>
<evidence type="ECO:0000313" key="4">
    <source>
        <dbReference type="Proteomes" id="UP001168821"/>
    </source>
</evidence>
<reference evidence="3" key="1">
    <citation type="journal article" date="2023" name="G3 (Bethesda)">
        <title>Whole genome assemblies of Zophobas morio and Tenebrio molitor.</title>
        <authorList>
            <person name="Kaur S."/>
            <person name="Stinson S.A."/>
            <person name="diCenzo G.C."/>
        </authorList>
    </citation>
    <scope>NUCLEOTIDE SEQUENCE</scope>
    <source>
        <strain evidence="3">QUZm001</strain>
    </source>
</reference>
<dbReference type="AlphaFoldDB" id="A0AA38M7J2"/>
<dbReference type="Pfam" id="PF05699">
    <property type="entry name" value="Dimer_Tnp_hAT"/>
    <property type="match status" value="1"/>
</dbReference>
<name>A0AA38M7J2_9CUCU</name>
<proteinExistence type="predicted"/>
<dbReference type="SUPFAM" id="SSF53098">
    <property type="entry name" value="Ribonuclease H-like"/>
    <property type="match status" value="1"/>
</dbReference>
<gene>
    <name evidence="3" type="ORF">Zmor_023654</name>
</gene>
<dbReference type="PANTHER" id="PTHR37162">
    <property type="entry name" value="HAT FAMILY DIMERISATION DOMAINCONTAINING PROTEIN-RELATED"/>
    <property type="match status" value="1"/>
</dbReference>
<dbReference type="GO" id="GO:0046983">
    <property type="term" value="F:protein dimerization activity"/>
    <property type="evidence" value="ECO:0007669"/>
    <property type="project" value="InterPro"/>
</dbReference>
<feature type="domain" description="HAT C-terminal dimerisation" evidence="1">
    <location>
        <begin position="468"/>
        <end position="523"/>
    </location>
</feature>
<dbReference type="Proteomes" id="UP001168821">
    <property type="component" value="Unassembled WGS sequence"/>
</dbReference>
<dbReference type="Pfam" id="PF14291">
    <property type="entry name" value="DUF4371"/>
    <property type="match status" value="1"/>
</dbReference>
<dbReference type="InterPro" id="IPR008906">
    <property type="entry name" value="HATC_C_dom"/>
</dbReference>
<dbReference type="EMBL" id="JALNTZ010000007">
    <property type="protein sequence ID" value="KAJ3646043.1"/>
    <property type="molecule type" value="Genomic_DNA"/>
</dbReference>
<sequence length="562" mass="64254">MFIAEHNLPFLVLDHLSNLLISVCSDSEIARGIHCSRKKGTNYCTQITGPENFNIVANDLKQQWFSLIIDESTDVSTTKCLAVVARYFKEEKVSDQYLGLIQTQDATAEGIFCSIKSLLEKNNIGLSKLVGFAADNASVMQGNFRGVQARFKQEVPDIFVLGCTCHSLALCSSAACRKLPASVECLARDIVNYFAHSSKRKDELKECQEFVNLKPHKLLKLCQVRWLSMQDVVNRILQQWPALILFFTNETNDNGKGNINNPGAILEAKQNPIFKLYFSFLSYVLDIINKINIEFQSEAPRIHLLHSRLNSLYTTLLKNFMKRDYIYNTSYSNIKFLPCNYKELNDIYCGATCEQIVSNNISINKTDLNAFKIKVLDFYKELAKQIQNRFDFDDPVLKFLKNVDPAVVVSGECESLVPIASRFPRLVTNLEQLNSEWRLLPDIPELKNRANHNLDKFWSYIFNLKNGVNEYMFPNLTTFMKGILCLPHSSATVERTFSQLTLIKTKNRNRLQIETCNALLHTKALLNGQKCYEFVPSVSLLKKNFDTNNNRDVNDEIEDLTF</sequence>